<dbReference type="InterPro" id="IPR020843">
    <property type="entry name" value="ER"/>
</dbReference>
<gene>
    <name evidence="12" type="ORF">IFR04_004095</name>
</gene>
<protein>
    <recommendedName>
        <fullName evidence="8">D-xylulose reductase</fullName>
        <ecNumber evidence="8">1.1.1.9</ecNumber>
    </recommendedName>
    <alternativeName>
        <fullName evidence="9">Xylitol dehydrogenase A</fullName>
    </alternativeName>
</protein>
<comment type="caution">
    <text evidence="12">The sequence shown here is derived from an EMBL/GenBank/DDBJ whole genome shotgun (WGS) entry which is preliminary data.</text>
</comment>
<feature type="domain" description="Enoyl reductase (ER)" evidence="11">
    <location>
        <begin position="31"/>
        <end position="368"/>
    </location>
</feature>
<dbReference type="InterPro" id="IPR013149">
    <property type="entry name" value="ADH-like_C"/>
</dbReference>
<evidence type="ECO:0000256" key="7">
    <source>
        <dbReference type="ARBA" id="ARBA00025713"/>
    </source>
</evidence>
<dbReference type="InterPro" id="IPR011032">
    <property type="entry name" value="GroES-like_sf"/>
</dbReference>
<dbReference type="PANTHER" id="PTHR43161">
    <property type="entry name" value="SORBITOL DEHYDROGENASE"/>
    <property type="match status" value="1"/>
</dbReference>
<dbReference type="InterPro" id="IPR013154">
    <property type="entry name" value="ADH-like_N"/>
</dbReference>
<accession>A0A8H7WDB6</accession>
<comment type="cofactor">
    <cofactor evidence="1 10">
        <name>Zn(2+)</name>
        <dbReference type="ChEBI" id="CHEBI:29105"/>
    </cofactor>
</comment>
<dbReference type="PROSITE" id="PS00059">
    <property type="entry name" value="ADH_ZINC"/>
    <property type="match status" value="1"/>
</dbReference>
<evidence type="ECO:0000259" key="11">
    <source>
        <dbReference type="SMART" id="SM00829"/>
    </source>
</evidence>
<keyword evidence="5" id="KW-0560">Oxidoreductase</keyword>
<evidence type="ECO:0000313" key="12">
    <source>
        <dbReference type="EMBL" id="KAG4422747.1"/>
    </source>
</evidence>
<dbReference type="EC" id="1.1.1.9" evidence="8"/>
<dbReference type="GO" id="GO:0008270">
    <property type="term" value="F:zinc ion binding"/>
    <property type="evidence" value="ECO:0007669"/>
    <property type="project" value="InterPro"/>
</dbReference>
<dbReference type="InterPro" id="IPR002328">
    <property type="entry name" value="ADH_Zn_CS"/>
</dbReference>
<dbReference type="SMART" id="SM00829">
    <property type="entry name" value="PKS_ER"/>
    <property type="match status" value="1"/>
</dbReference>
<dbReference type="GO" id="GO:0046526">
    <property type="term" value="F:D-xylulose reductase activity"/>
    <property type="evidence" value="ECO:0007669"/>
    <property type="project" value="UniProtKB-EC"/>
</dbReference>
<evidence type="ECO:0000256" key="4">
    <source>
        <dbReference type="ARBA" id="ARBA00022833"/>
    </source>
</evidence>
<evidence type="ECO:0000256" key="1">
    <source>
        <dbReference type="ARBA" id="ARBA00001947"/>
    </source>
</evidence>
<comment type="similarity">
    <text evidence="2 10">Belongs to the zinc-containing alcohol dehydrogenase family.</text>
</comment>
<keyword evidence="4 10" id="KW-0862">Zinc</keyword>
<dbReference type="OrthoDB" id="1879366at2759"/>
<dbReference type="GO" id="GO:0006062">
    <property type="term" value="P:sorbitol catabolic process"/>
    <property type="evidence" value="ECO:0007669"/>
    <property type="project" value="TreeGrafter"/>
</dbReference>
<evidence type="ECO:0000256" key="10">
    <source>
        <dbReference type="RuleBase" id="RU361277"/>
    </source>
</evidence>
<evidence type="ECO:0000313" key="13">
    <source>
        <dbReference type="Proteomes" id="UP000664132"/>
    </source>
</evidence>
<dbReference type="Gene3D" id="3.40.50.720">
    <property type="entry name" value="NAD(P)-binding Rossmann-like Domain"/>
    <property type="match status" value="1"/>
</dbReference>
<dbReference type="Gene3D" id="3.90.180.10">
    <property type="entry name" value="Medium-chain alcohol dehydrogenases, catalytic domain"/>
    <property type="match status" value="1"/>
</dbReference>
<keyword evidence="13" id="KW-1185">Reference proteome</keyword>
<evidence type="ECO:0000256" key="3">
    <source>
        <dbReference type="ARBA" id="ARBA00022723"/>
    </source>
</evidence>
<dbReference type="SUPFAM" id="SSF50129">
    <property type="entry name" value="GroES-like"/>
    <property type="match status" value="1"/>
</dbReference>
<organism evidence="12 13">
    <name type="scientific">Cadophora malorum</name>
    <dbReference type="NCBI Taxonomy" id="108018"/>
    <lineage>
        <taxon>Eukaryota</taxon>
        <taxon>Fungi</taxon>
        <taxon>Dikarya</taxon>
        <taxon>Ascomycota</taxon>
        <taxon>Pezizomycotina</taxon>
        <taxon>Leotiomycetes</taxon>
        <taxon>Helotiales</taxon>
        <taxon>Ploettnerulaceae</taxon>
        <taxon>Cadophora</taxon>
    </lineage>
</organism>
<dbReference type="Pfam" id="PF08240">
    <property type="entry name" value="ADH_N"/>
    <property type="match status" value="1"/>
</dbReference>
<dbReference type="GO" id="GO:0003939">
    <property type="term" value="F:L-iditol 2-dehydrogenase (NAD+) activity"/>
    <property type="evidence" value="ECO:0007669"/>
    <property type="project" value="TreeGrafter"/>
</dbReference>
<reference evidence="12" key="1">
    <citation type="submission" date="2021-02" db="EMBL/GenBank/DDBJ databases">
        <title>Genome sequence Cadophora malorum strain M34.</title>
        <authorList>
            <person name="Stefanovic E."/>
            <person name="Vu D."/>
            <person name="Scully C."/>
            <person name="Dijksterhuis J."/>
            <person name="Roader J."/>
            <person name="Houbraken J."/>
        </authorList>
    </citation>
    <scope>NUCLEOTIDE SEQUENCE</scope>
    <source>
        <strain evidence="12">M34</strain>
    </source>
</reference>
<comment type="pathway">
    <text evidence="7">Carbohydrate degradation; L-arabinose degradation via L-arabinitol; D-xylulose 5-phosphate from L-arabinose (fungal route): step 4/5.</text>
</comment>
<dbReference type="InterPro" id="IPR036291">
    <property type="entry name" value="NAD(P)-bd_dom_sf"/>
</dbReference>
<dbReference type="SUPFAM" id="SSF51735">
    <property type="entry name" value="NAD(P)-binding Rossmann-fold domains"/>
    <property type="match status" value="1"/>
</dbReference>
<dbReference type="Pfam" id="PF00107">
    <property type="entry name" value="ADH_zinc_N"/>
    <property type="match status" value="1"/>
</dbReference>
<name>A0A8H7WDB6_9HELO</name>
<evidence type="ECO:0000256" key="5">
    <source>
        <dbReference type="ARBA" id="ARBA00023002"/>
    </source>
</evidence>
<dbReference type="EMBL" id="JAFJYH010000044">
    <property type="protein sequence ID" value="KAG4422747.1"/>
    <property type="molecule type" value="Genomic_DNA"/>
</dbReference>
<keyword evidence="3 10" id="KW-0479">Metal-binding</keyword>
<sequence>MAINGSVNGELNGHHEGFLDLYNNRSVVWVASEKLEVQHRDVPELKDDDVLVEVIATGICGSDPHVWASNPSKPPPVLGHESAGKILKIGPKVIDREVGQRVAVEPGFPCMKCEFCVIGKPNVCANLAYCGHTQNGTLQRFVVCPASVTVLIPENVSWKSAGSIQPLAIAVQLGRRGNMRAHQTVAVFGCGPLGLLTIGVARAYGVKKIIAFDVEQSRVDFAVKYGADVGILSPMNTAGIEPLEFASLFVSEVMTKHKLGSGVDLTIEASGAEACVQMGVHITKPGGMFIQAGLGKPLMAVPLTLLTAKELTMKGTVRYTPGCFADAIDLLARGAVDLESLVTSTYPLTKINDAFAAQKARKDIKIVVMNQE</sequence>
<evidence type="ECO:0000256" key="9">
    <source>
        <dbReference type="ARBA" id="ARBA00030139"/>
    </source>
</evidence>
<evidence type="ECO:0000256" key="8">
    <source>
        <dbReference type="ARBA" id="ARBA00026119"/>
    </source>
</evidence>
<evidence type="ECO:0000256" key="6">
    <source>
        <dbReference type="ARBA" id="ARBA00024843"/>
    </source>
</evidence>
<evidence type="ECO:0000256" key="2">
    <source>
        <dbReference type="ARBA" id="ARBA00008072"/>
    </source>
</evidence>
<dbReference type="AlphaFoldDB" id="A0A8H7WDB6"/>
<comment type="function">
    <text evidence="6">Xylitol dehydrogenase which catalyzes the conversion of xylitol to D-xylulose. Xylose is a major component of hemicelluloses such as xylan. Most fungi utilize D-xylose via three enzymatic reactions, xylose reductase (XR), xylitol dehydrogenase (XDH), and xylulokinase, to form xylulose 5-phosphate, which enters pentose phosphate pathway.</text>
</comment>
<dbReference type="Proteomes" id="UP000664132">
    <property type="component" value="Unassembled WGS sequence"/>
</dbReference>
<proteinExistence type="inferred from homology"/>
<dbReference type="PANTHER" id="PTHR43161:SF9">
    <property type="entry name" value="SORBITOL DEHYDROGENASE"/>
    <property type="match status" value="1"/>
</dbReference>